<dbReference type="EMBL" id="CAJHJT010000034">
    <property type="protein sequence ID" value="CAD7005255.1"/>
    <property type="molecule type" value="Genomic_DNA"/>
</dbReference>
<feature type="compositionally biased region" description="Basic and acidic residues" evidence="1">
    <location>
        <begin position="22"/>
        <end position="50"/>
    </location>
</feature>
<dbReference type="Proteomes" id="UP000606786">
    <property type="component" value="Unassembled WGS sequence"/>
</dbReference>
<protein>
    <submittedName>
        <fullName evidence="2">(Mediterranean fruit fly) hypothetical protein</fullName>
    </submittedName>
</protein>
<accession>A0A811V4F5</accession>
<reference evidence="2" key="1">
    <citation type="submission" date="2020-11" db="EMBL/GenBank/DDBJ databases">
        <authorList>
            <person name="Whitehead M."/>
        </authorList>
    </citation>
    <scope>NUCLEOTIDE SEQUENCE</scope>
    <source>
        <strain evidence="2">EGII</strain>
    </source>
</reference>
<evidence type="ECO:0000313" key="3">
    <source>
        <dbReference type="Proteomes" id="UP000606786"/>
    </source>
</evidence>
<sequence length="138" mass="15141">MHEAEQTAMRERYSAARNVVGSKDKQTGGRAELHTLTAAREDQNRRAGHDGDDDQCPQGHNTKNAQTVRHQVSQPASQPASQSQLTLLLQKRSTKVEKMINGPTATPPQTPLSATRWTLNSNADTLLAALCGRGEQWE</sequence>
<gene>
    <name evidence="2" type="ORF">CCAP1982_LOCUS13612</name>
</gene>
<feature type="compositionally biased region" description="Polar residues" evidence="1">
    <location>
        <begin position="58"/>
        <end position="72"/>
    </location>
</feature>
<feature type="compositionally biased region" description="Basic and acidic residues" evidence="1">
    <location>
        <begin position="1"/>
        <end position="14"/>
    </location>
</feature>
<evidence type="ECO:0000313" key="2">
    <source>
        <dbReference type="EMBL" id="CAD7005255.1"/>
    </source>
</evidence>
<keyword evidence="3" id="KW-1185">Reference proteome</keyword>
<evidence type="ECO:0000256" key="1">
    <source>
        <dbReference type="SAM" id="MobiDB-lite"/>
    </source>
</evidence>
<proteinExistence type="predicted"/>
<dbReference type="AlphaFoldDB" id="A0A811V4F5"/>
<feature type="compositionally biased region" description="Low complexity" evidence="1">
    <location>
        <begin position="73"/>
        <end position="84"/>
    </location>
</feature>
<feature type="region of interest" description="Disordered" evidence="1">
    <location>
        <begin position="1"/>
        <end position="84"/>
    </location>
</feature>
<comment type="caution">
    <text evidence="2">The sequence shown here is derived from an EMBL/GenBank/DDBJ whole genome shotgun (WGS) entry which is preliminary data.</text>
</comment>
<organism evidence="2 3">
    <name type="scientific">Ceratitis capitata</name>
    <name type="common">Mediterranean fruit fly</name>
    <name type="synonym">Tephritis capitata</name>
    <dbReference type="NCBI Taxonomy" id="7213"/>
    <lineage>
        <taxon>Eukaryota</taxon>
        <taxon>Metazoa</taxon>
        <taxon>Ecdysozoa</taxon>
        <taxon>Arthropoda</taxon>
        <taxon>Hexapoda</taxon>
        <taxon>Insecta</taxon>
        <taxon>Pterygota</taxon>
        <taxon>Neoptera</taxon>
        <taxon>Endopterygota</taxon>
        <taxon>Diptera</taxon>
        <taxon>Brachycera</taxon>
        <taxon>Muscomorpha</taxon>
        <taxon>Tephritoidea</taxon>
        <taxon>Tephritidae</taxon>
        <taxon>Ceratitis</taxon>
        <taxon>Ceratitis</taxon>
    </lineage>
</organism>
<name>A0A811V4F5_CERCA</name>